<dbReference type="KEGG" id="salb:XNR_4931"/>
<sequence length="121" mass="12593">MANTQQDDTKPNTRDARRAAKAAKSITAFAAAHGGAEAQFAHLGEKGARIVLVCGDGAWGDVVVDSMEVARAATEKAGVTVHDEFSGEFAAKVVTGPYEWCRMAGIQIGSPSHPRPGRSAA</sequence>
<dbReference type="Proteomes" id="UP000292693">
    <property type="component" value="Unassembled WGS sequence"/>
</dbReference>
<feature type="compositionally biased region" description="Basic and acidic residues" evidence="1">
    <location>
        <begin position="7"/>
        <end position="18"/>
    </location>
</feature>
<evidence type="ECO:0000256" key="1">
    <source>
        <dbReference type="SAM" id="MobiDB-lite"/>
    </source>
</evidence>
<accession>A0A2M9SM27</accession>
<protein>
    <submittedName>
        <fullName evidence="3">Uncharacterized protein</fullName>
    </submittedName>
</protein>
<evidence type="ECO:0000313" key="5">
    <source>
        <dbReference type="EMBL" id="TWV23492.1"/>
    </source>
</evidence>
<dbReference type="GeneID" id="97270746"/>
<dbReference type="RefSeq" id="WP_008406083.1">
    <property type="nucleotide sequence ID" value="NC_020990.1"/>
</dbReference>
<reference evidence="2" key="4">
    <citation type="submission" date="2022-09" db="EMBL/GenBank/DDBJ databases">
        <title>Whole genome shotgun sequence of Streptomyces albidoflavus NBRC 12854.</title>
        <authorList>
            <person name="Komaki H."/>
            <person name="Tamura T."/>
        </authorList>
    </citation>
    <scope>NUCLEOTIDE SEQUENCE</scope>
    <source>
        <strain evidence="2">NBRC 12854</strain>
    </source>
</reference>
<evidence type="ECO:0000313" key="2">
    <source>
        <dbReference type="EMBL" id="GHI49101.1"/>
    </source>
</evidence>
<proteinExistence type="predicted"/>
<name>A0A126Y9I2_9ACTN</name>
<dbReference type="EMBL" id="PKLL01000025">
    <property type="protein sequence ID" value="RZE19420.1"/>
    <property type="molecule type" value="Genomic_DNA"/>
</dbReference>
<dbReference type="AlphaFoldDB" id="A0A126Y9I2"/>
<dbReference type="Proteomes" id="UP000318052">
    <property type="component" value="Unassembled WGS sequence"/>
</dbReference>
<reference evidence="5" key="3">
    <citation type="submission" date="2019-07" db="EMBL/GenBank/DDBJ databases">
        <authorList>
            <person name="Pylro V."/>
            <person name="Dias A."/>
            <person name="Andreote F."/>
            <person name="Varani A."/>
            <person name="Andreote C."/>
            <person name="Bernardo E."/>
            <person name="Martins T."/>
        </authorList>
    </citation>
    <scope>NUCLEOTIDE SEQUENCE</scope>
    <source>
        <strain evidence="5">77</strain>
    </source>
</reference>
<dbReference type="EMBL" id="BNDZ01000005">
    <property type="protein sequence ID" value="GHI49101.1"/>
    <property type="molecule type" value="Genomic_DNA"/>
</dbReference>
<comment type="caution">
    <text evidence="3">The sequence shown here is derived from an EMBL/GenBank/DDBJ whole genome shotgun (WGS) entry which is preliminary data.</text>
</comment>
<evidence type="ECO:0000313" key="3">
    <source>
        <dbReference type="EMBL" id="RZE19420.1"/>
    </source>
</evidence>
<reference evidence="8" key="2">
    <citation type="journal article" date="2019" name="Microbiol. Resour. Announc.">
        <title>Draft Genomic Sequences of Streptomyces misionensis and Streptomyces albidoflavus, bacteria applied for phytopathogen biocontrol.</title>
        <authorList>
            <person name="Pylro V."/>
            <person name="Dias A."/>
            <person name="Andreote F."/>
            <person name="Varani A."/>
            <person name="Andreote C."/>
            <person name="Bernardo E."/>
            <person name="Martins T."/>
        </authorList>
    </citation>
    <scope>NUCLEOTIDE SEQUENCE [LARGE SCALE GENOMIC DNA]</scope>
    <source>
        <strain evidence="8">77</strain>
    </source>
</reference>
<dbReference type="EMBL" id="VOGX01000028">
    <property type="protein sequence ID" value="TWV23492.1"/>
    <property type="molecule type" value="Genomic_DNA"/>
</dbReference>
<evidence type="ECO:0000313" key="7">
    <source>
        <dbReference type="Proteomes" id="UP000292693"/>
    </source>
</evidence>
<keyword evidence="8" id="KW-1185">Reference proteome</keyword>
<dbReference type="Proteomes" id="UP001051844">
    <property type="component" value="Unassembled WGS sequence"/>
</dbReference>
<accession>A0A0X3XAH3</accession>
<evidence type="ECO:0000313" key="8">
    <source>
        <dbReference type="Proteomes" id="UP000318052"/>
    </source>
</evidence>
<accession>A0A126Y9I2</accession>
<evidence type="ECO:0000313" key="6">
    <source>
        <dbReference type="Proteomes" id="UP000292095"/>
    </source>
</evidence>
<feature type="region of interest" description="Disordered" evidence="1">
    <location>
        <begin position="1"/>
        <end position="20"/>
    </location>
</feature>
<dbReference type="EMBL" id="PKLK01000029">
    <property type="protein sequence ID" value="RZE34516.1"/>
    <property type="molecule type" value="Genomic_DNA"/>
</dbReference>
<evidence type="ECO:0000313" key="4">
    <source>
        <dbReference type="EMBL" id="RZE34516.1"/>
    </source>
</evidence>
<dbReference type="Proteomes" id="UP000292095">
    <property type="component" value="Unassembled WGS sequence"/>
</dbReference>
<organism evidence="3 7">
    <name type="scientific">Streptomyces albidoflavus</name>
    <dbReference type="NCBI Taxonomy" id="1886"/>
    <lineage>
        <taxon>Bacteria</taxon>
        <taxon>Bacillati</taxon>
        <taxon>Actinomycetota</taxon>
        <taxon>Actinomycetes</taxon>
        <taxon>Kitasatosporales</taxon>
        <taxon>Streptomycetaceae</taxon>
        <taxon>Streptomyces</taxon>
        <taxon>Streptomyces albidoflavus group</taxon>
    </lineage>
</organism>
<reference evidence="6 7" key="1">
    <citation type="submission" date="2017-12" db="EMBL/GenBank/DDBJ databases">
        <title>Population genomics insights into the ecological differentiation and adaptive evolution in streptomycetes.</title>
        <authorList>
            <person name="Li Y."/>
            <person name="Huang Y."/>
        </authorList>
    </citation>
    <scope>NUCLEOTIDE SEQUENCE [LARGE SCALE GENOMIC DNA]</scope>
    <source>
        <strain evidence="4 6">FXJ.2339</strain>
        <strain evidence="3 7">NBRC 100770</strain>
    </source>
</reference>
<gene>
    <name evidence="4" type="ORF">C0Q91_25845</name>
    <name evidence="3" type="ORF">C0Q92_25590</name>
    <name evidence="5" type="ORF">FRZ02_16885</name>
    <name evidence="2" type="ORF">ScoT_52750</name>
</gene>